<dbReference type="InterPro" id="IPR042855">
    <property type="entry name" value="V_SNARE_CC"/>
</dbReference>
<evidence type="ECO:0000259" key="12">
    <source>
        <dbReference type="PROSITE" id="PS50892"/>
    </source>
</evidence>
<dbReference type="PROSITE" id="PS00417">
    <property type="entry name" value="SYNAPTOBREVIN"/>
    <property type="match status" value="1"/>
</dbReference>
<evidence type="ECO:0000259" key="11">
    <source>
        <dbReference type="PROSITE" id="PS50859"/>
    </source>
</evidence>
<evidence type="ECO:0000256" key="1">
    <source>
        <dbReference type="ARBA" id="ARBA00008025"/>
    </source>
</evidence>
<dbReference type="InterPro" id="IPR001388">
    <property type="entry name" value="Synaptobrevin-like"/>
</dbReference>
<dbReference type="GO" id="GO:0016020">
    <property type="term" value="C:membrane"/>
    <property type="evidence" value="ECO:0007669"/>
    <property type="project" value="InterPro"/>
</dbReference>
<evidence type="ECO:0000256" key="10">
    <source>
        <dbReference type="SAM" id="Phobius"/>
    </source>
</evidence>
<dbReference type="GO" id="GO:0016192">
    <property type="term" value="P:vesicle-mediated transport"/>
    <property type="evidence" value="ECO:0007669"/>
    <property type="project" value="InterPro"/>
</dbReference>
<proteinExistence type="inferred from homology"/>
<dbReference type="FunFam" id="1.20.5.110:FF:000004">
    <property type="entry name" value="Vesicle-associated membrane protein 7"/>
    <property type="match status" value="1"/>
</dbReference>
<dbReference type="SMART" id="SM01270">
    <property type="entry name" value="Longin"/>
    <property type="match status" value="1"/>
</dbReference>
<reference evidence="13" key="1">
    <citation type="submission" date="2014-05" db="EMBL/GenBank/DDBJ databases">
        <title>The transcriptome of the halophilic microalga Tetraselmis sp. GSL018 isolated from the Great Salt Lake, Utah.</title>
        <authorList>
            <person name="Jinkerson R.E."/>
            <person name="D'Adamo S."/>
            <person name="Posewitz M.C."/>
        </authorList>
    </citation>
    <scope>NUCLEOTIDE SEQUENCE</scope>
    <source>
        <strain evidence="13">GSL018</strain>
    </source>
</reference>
<evidence type="ECO:0000256" key="4">
    <source>
        <dbReference type="ARBA" id="ARBA00022927"/>
    </source>
</evidence>
<dbReference type="PANTHER" id="PTHR21136">
    <property type="entry name" value="SNARE PROTEINS"/>
    <property type="match status" value="1"/>
</dbReference>
<comment type="function">
    <text evidence="7">Involved in the targeting and/or fusion of transport vesicles to their target membrane.</text>
</comment>
<dbReference type="Gene3D" id="1.20.5.110">
    <property type="match status" value="1"/>
</dbReference>
<name>A0A061R4S8_9CHLO</name>
<protein>
    <submittedName>
        <fullName evidence="13">Vesicle-associated membrane protein 7</fullName>
    </submittedName>
</protein>
<dbReference type="InterPro" id="IPR051097">
    <property type="entry name" value="Synaptobrevin-like_transport"/>
</dbReference>
<keyword evidence="2" id="KW-0813">Transport</keyword>
<dbReference type="InterPro" id="IPR011012">
    <property type="entry name" value="Longin-like_dom_sf"/>
</dbReference>
<dbReference type="Pfam" id="PF13774">
    <property type="entry name" value="Longin"/>
    <property type="match status" value="1"/>
</dbReference>
<dbReference type="GO" id="GO:0005737">
    <property type="term" value="C:cytoplasm"/>
    <property type="evidence" value="ECO:0007669"/>
    <property type="project" value="UniProtKB-ARBA"/>
</dbReference>
<dbReference type="CDD" id="cd14824">
    <property type="entry name" value="Longin"/>
    <property type="match status" value="1"/>
</dbReference>
<evidence type="ECO:0000256" key="8">
    <source>
        <dbReference type="ARBA" id="ARBA00046280"/>
    </source>
</evidence>
<dbReference type="PROSITE" id="PS50892">
    <property type="entry name" value="V_SNARE"/>
    <property type="match status" value="1"/>
</dbReference>
<evidence type="ECO:0000256" key="2">
    <source>
        <dbReference type="ARBA" id="ARBA00022448"/>
    </source>
</evidence>
<dbReference type="CDD" id="cd15843">
    <property type="entry name" value="R-SNARE"/>
    <property type="match status" value="1"/>
</dbReference>
<keyword evidence="5 10" id="KW-1133">Transmembrane helix</keyword>
<keyword evidence="6 10" id="KW-0472">Membrane</keyword>
<dbReference type="SUPFAM" id="SSF64356">
    <property type="entry name" value="SNARE-like"/>
    <property type="match status" value="1"/>
</dbReference>
<accession>A0A061R4S8</accession>
<dbReference type="GO" id="GO:0015031">
    <property type="term" value="P:protein transport"/>
    <property type="evidence" value="ECO:0007669"/>
    <property type="project" value="UniProtKB-KW"/>
</dbReference>
<keyword evidence="9" id="KW-0175">Coiled coil</keyword>
<comment type="similarity">
    <text evidence="1">Belongs to the synaptobrevin family.</text>
</comment>
<dbReference type="PANTHER" id="PTHR21136:SF214">
    <property type="entry name" value="VESICLE-ASSOCIATED MEMBRANE PROTEIN 714"/>
    <property type="match status" value="1"/>
</dbReference>
<dbReference type="SUPFAM" id="SSF58038">
    <property type="entry name" value="SNARE fusion complex"/>
    <property type="match status" value="1"/>
</dbReference>
<dbReference type="AlphaFoldDB" id="A0A061R4S8"/>
<feature type="transmembrane region" description="Helical" evidence="10">
    <location>
        <begin position="191"/>
        <end position="215"/>
    </location>
</feature>
<dbReference type="PROSITE" id="PS50859">
    <property type="entry name" value="LONGIN"/>
    <property type="match status" value="1"/>
</dbReference>
<dbReference type="Pfam" id="PF00957">
    <property type="entry name" value="Synaptobrevin"/>
    <property type="match status" value="1"/>
</dbReference>
<feature type="domain" description="Longin" evidence="11">
    <location>
        <begin position="9"/>
        <end position="112"/>
    </location>
</feature>
<dbReference type="InterPro" id="IPR010908">
    <property type="entry name" value="Longin_dom"/>
</dbReference>
<evidence type="ECO:0000256" key="6">
    <source>
        <dbReference type="ARBA" id="ARBA00023136"/>
    </source>
</evidence>
<keyword evidence="4" id="KW-0653">Protein transport</keyword>
<dbReference type="GO" id="GO:0012505">
    <property type="term" value="C:endomembrane system"/>
    <property type="evidence" value="ECO:0007669"/>
    <property type="project" value="UniProtKB-SubCell"/>
</dbReference>
<dbReference type="EMBL" id="GBEZ01020965">
    <property type="protein sequence ID" value="JAC65749.1"/>
    <property type="molecule type" value="Transcribed_RNA"/>
</dbReference>
<gene>
    <name evidence="13" type="primary">VAMP7</name>
    <name evidence="13" type="ORF">TSPGSL018_15345</name>
</gene>
<dbReference type="Gene3D" id="3.30.450.50">
    <property type="entry name" value="Longin domain"/>
    <property type="match status" value="1"/>
</dbReference>
<dbReference type="FunFam" id="3.30.450.50:FF:000015">
    <property type="entry name" value="Synaptobrevin 2 isoform 1"/>
    <property type="match status" value="1"/>
</dbReference>
<organism evidence="13">
    <name type="scientific">Tetraselmis sp. GSL018</name>
    <dbReference type="NCBI Taxonomy" id="582737"/>
    <lineage>
        <taxon>Eukaryota</taxon>
        <taxon>Viridiplantae</taxon>
        <taxon>Chlorophyta</taxon>
        <taxon>core chlorophytes</taxon>
        <taxon>Chlorodendrophyceae</taxon>
        <taxon>Chlorodendrales</taxon>
        <taxon>Chlorodendraceae</taxon>
        <taxon>Tetraselmis</taxon>
    </lineage>
</organism>
<sequence length="219" mass="24992">MGHQILYALVARGNVVLAESSVVSGNAHLVAHRILARLPPDDQRVSYSQERHWFHILISDGITYMCMADEGMGRCLPFGFLEDVRQRFSANYGHSASSAIAYEYNTDFSPQLTERMDFWSNNPRADSIGRLREDISEVKGIMIQNIEKVLDRGEKIDLLVNRTDALQEESFAFRRDAREVRRTFWWKNVRLGMFIAFLLLLLVYVVVALFCGPLLSGCA</sequence>
<comment type="subcellular location">
    <subcellularLocation>
        <location evidence="8">Endomembrane system</location>
        <topology evidence="8">Single-pass type IV membrane protein</topology>
    </subcellularLocation>
</comment>
<evidence type="ECO:0000256" key="7">
    <source>
        <dbReference type="ARBA" id="ARBA00037493"/>
    </source>
</evidence>
<keyword evidence="3 10" id="KW-0812">Transmembrane</keyword>
<evidence type="ECO:0000256" key="3">
    <source>
        <dbReference type="ARBA" id="ARBA00022692"/>
    </source>
</evidence>
<dbReference type="PRINTS" id="PR00219">
    <property type="entry name" value="SYNAPTOBREVN"/>
</dbReference>
<evidence type="ECO:0000256" key="5">
    <source>
        <dbReference type="ARBA" id="ARBA00022989"/>
    </source>
</evidence>
<evidence type="ECO:0000313" key="13">
    <source>
        <dbReference type="EMBL" id="JAC65749.1"/>
    </source>
</evidence>
<feature type="domain" description="V-SNARE coiled-coil homology" evidence="12">
    <location>
        <begin position="127"/>
        <end position="187"/>
    </location>
</feature>
<evidence type="ECO:0000256" key="9">
    <source>
        <dbReference type="PROSITE-ProRule" id="PRU00290"/>
    </source>
</evidence>